<accession>A0A2G9U116</accession>
<dbReference type="EMBL" id="KZ350372">
    <property type="protein sequence ID" value="PIO63951.1"/>
    <property type="molecule type" value="Genomic_DNA"/>
</dbReference>
<organism evidence="1 2">
    <name type="scientific">Teladorsagia circumcincta</name>
    <name type="common">Brown stomach worm</name>
    <name type="synonym">Ostertagia circumcincta</name>
    <dbReference type="NCBI Taxonomy" id="45464"/>
    <lineage>
        <taxon>Eukaryota</taxon>
        <taxon>Metazoa</taxon>
        <taxon>Ecdysozoa</taxon>
        <taxon>Nematoda</taxon>
        <taxon>Chromadorea</taxon>
        <taxon>Rhabditida</taxon>
        <taxon>Rhabditina</taxon>
        <taxon>Rhabditomorpha</taxon>
        <taxon>Strongyloidea</taxon>
        <taxon>Trichostrongylidae</taxon>
        <taxon>Teladorsagia</taxon>
    </lineage>
</organism>
<dbReference type="AlphaFoldDB" id="A0A2G9U116"/>
<gene>
    <name evidence="1" type="ORF">TELCIR_14436</name>
</gene>
<feature type="non-terminal residue" evidence="1">
    <location>
        <position position="1"/>
    </location>
</feature>
<proteinExistence type="predicted"/>
<evidence type="ECO:0000313" key="1">
    <source>
        <dbReference type="EMBL" id="PIO63951.1"/>
    </source>
</evidence>
<name>A0A2G9U116_TELCI</name>
<sequence length="121" mass="13886">LVKNAYRYVLWELTLSCFCRFDSSNLEWIHDDLTLKRTVAHLQSDWADLQTKARLIENMVNALTEAPLGDGIDLNKGLLEFTQNGPLPARYVKFADRKTCDSIEQKREKLDKKAEIAKSSV</sequence>
<reference evidence="1 2" key="1">
    <citation type="submission" date="2015-09" db="EMBL/GenBank/DDBJ databases">
        <title>Draft genome of the parasitic nematode Teladorsagia circumcincta isolate WARC Sus (inbred).</title>
        <authorList>
            <person name="Mitreva M."/>
        </authorList>
    </citation>
    <scope>NUCLEOTIDE SEQUENCE [LARGE SCALE GENOMIC DNA]</scope>
    <source>
        <strain evidence="1 2">S</strain>
    </source>
</reference>
<protein>
    <submittedName>
        <fullName evidence="1">Uncharacterized protein</fullName>
    </submittedName>
</protein>
<dbReference type="Proteomes" id="UP000230423">
    <property type="component" value="Unassembled WGS sequence"/>
</dbReference>
<keyword evidence="2" id="KW-1185">Reference proteome</keyword>
<dbReference type="OrthoDB" id="25767at2759"/>
<evidence type="ECO:0000313" key="2">
    <source>
        <dbReference type="Proteomes" id="UP000230423"/>
    </source>
</evidence>